<keyword evidence="2 7" id="KW-0132">Cell division</keyword>
<dbReference type="InterPro" id="IPR000713">
    <property type="entry name" value="Mur_ligase_N"/>
</dbReference>
<name>A0A6B1DYB5_9CHLR</name>
<feature type="binding site" evidence="7">
    <location>
        <begin position="130"/>
        <end position="136"/>
    </location>
    <ligand>
        <name>ATP</name>
        <dbReference type="ChEBI" id="CHEBI:30616"/>
    </ligand>
</feature>
<proteinExistence type="inferred from homology"/>
<feature type="binding site" evidence="7">
    <location>
        <begin position="183"/>
        <end position="184"/>
    </location>
    <ligand>
        <name>UDP-N-acetyl-alpha-D-muramoyl-L-alanyl-D-glutamate</name>
        <dbReference type="ChEBI" id="CHEBI:83900"/>
    </ligand>
</feature>
<comment type="caution">
    <text evidence="12">The sequence shown here is derived from an EMBL/GenBank/DDBJ whole genome shotgun (WGS) entry which is preliminary data.</text>
</comment>
<evidence type="ECO:0000256" key="7">
    <source>
        <dbReference type="HAMAP-Rule" id="MF_00208"/>
    </source>
</evidence>
<evidence type="ECO:0000313" key="12">
    <source>
        <dbReference type="EMBL" id="MYD91693.1"/>
    </source>
</evidence>
<dbReference type="Pfam" id="PF08245">
    <property type="entry name" value="Mur_ligase_M"/>
    <property type="match status" value="1"/>
</dbReference>
<dbReference type="SUPFAM" id="SSF63418">
    <property type="entry name" value="MurE/MurF N-terminal domain"/>
    <property type="match status" value="1"/>
</dbReference>
<comment type="similarity">
    <text evidence="1 7">Belongs to the MurCDEF family. MurE subfamily.</text>
</comment>
<evidence type="ECO:0000256" key="5">
    <source>
        <dbReference type="ARBA" id="ARBA00023306"/>
    </source>
</evidence>
<dbReference type="Pfam" id="PF02875">
    <property type="entry name" value="Mur_ligase_C"/>
    <property type="match status" value="1"/>
</dbReference>
<feature type="modified residue" description="N6-carboxylysine" evidence="7">
    <location>
        <position position="250"/>
    </location>
</feature>
<dbReference type="InterPro" id="IPR013221">
    <property type="entry name" value="Mur_ligase_cen"/>
</dbReference>
<dbReference type="GO" id="GO:0009252">
    <property type="term" value="P:peptidoglycan biosynthetic process"/>
    <property type="evidence" value="ECO:0007669"/>
    <property type="project" value="UniProtKB-UniRule"/>
</dbReference>
<evidence type="ECO:0000259" key="9">
    <source>
        <dbReference type="Pfam" id="PF01225"/>
    </source>
</evidence>
<keyword evidence="7" id="KW-0067">ATP-binding</keyword>
<dbReference type="EMBL" id="VXPY01000108">
    <property type="protein sequence ID" value="MYD91693.1"/>
    <property type="molecule type" value="Genomic_DNA"/>
</dbReference>
<dbReference type="GO" id="GO:0071555">
    <property type="term" value="P:cell wall organization"/>
    <property type="evidence" value="ECO:0007669"/>
    <property type="project" value="UniProtKB-KW"/>
</dbReference>
<feature type="binding site" evidence="7">
    <location>
        <position position="218"/>
    </location>
    <ligand>
        <name>UDP-N-acetyl-alpha-D-muramoyl-L-alanyl-D-glutamate</name>
        <dbReference type="ChEBI" id="CHEBI:83900"/>
    </ligand>
</feature>
<dbReference type="GO" id="GO:0016881">
    <property type="term" value="F:acid-amino acid ligase activity"/>
    <property type="evidence" value="ECO:0007669"/>
    <property type="project" value="UniProtKB-UniRule"/>
</dbReference>
<reference evidence="12" key="1">
    <citation type="submission" date="2019-09" db="EMBL/GenBank/DDBJ databases">
        <title>Characterisation of the sponge microbiome using genome-centric metagenomics.</title>
        <authorList>
            <person name="Engelberts J.P."/>
            <person name="Robbins S.J."/>
            <person name="De Goeij J.M."/>
            <person name="Aranda M."/>
            <person name="Bell S.C."/>
            <person name="Webster N.S."/>
        </authorList>
    </citation>
    <scope>NUCLEOTIDE SEQUENCE</scope>
    <source>
        <strain evidence="12">SB0662_bin_9</strain>
    </source>
</reference>
<evidence type="ECO:0000256" key="8">
    <source>
        <dbReference type="RuleBase" id="RU004135"/>
    </source>
</evidence>
<keyword evidence="7 12" id="KW-0436">Ligase</keyword>
<dbReference type="GO" id="GO:0005737">
    <property type="term" value="C:cytoplasm"/>
    <property type="evidence" value="ECO:0007669"/>
    <property type="project" value="UniProtKB-SubCell"/>
</dbReference>
<evidence type="ECO:0000256" key="3">
    <source>
        <dbReference type="ARBA" id="ARBA00022960"/>
    </source>
</evidence>
<keyword evidence="7" id="KW-0547">Nucleotide-binding</keyword>
<dbReference type="InterPro" id="IPR035911">
    <property type="entry name" value="MurE/MurF_N"/>
</dbReference>
<dbReference type="InterPro" id="IPR004101">
    <property type="entry name" value="Mur_ligase_C"/>
</dbReference>
<dbReference type="SUPFAM" id="SSF53244">
    <property type="entry name" value="MurD-like peptide ligases, peptide-binding domain"/>
    <property type="match status" value="1"/>
</dbReference>
<keyword evidence="3 7" id="KW-0133">Cell shape</keyword>
<dbReference type="PANTHER" id="PTHR23135:SF4">
    <property type="entry name" value="UDP-N-ACETYLMURAMOYL-L-ALANYL-D-GLUTAMATE--2,6-DIAMINOPIMELATE LIGASE MURE HOMOLOG, CHLOROPLASTIC"/>
    <property type="match status" value="1"/>
</dbReference>
<dbReference type="InterPro" id="IPR036565">
    <property type="entry name" value="Mur-like_cat_sf"/>
</dbReference>
<dbReference type="GO" id="GO:0051301">
    <property type="term" value="P:cell division"/>
    <property type="evidence" value="ECO:0007669"/>
    <property type="project" value="UniProtKB-KW"/>
</dbReference>
<comment type="subcellular location">
    <subcellularLocation>
        <location evidence="7 8">Cytoplasm</location>
    </subcellularLocation>
</comment>
<sequence length="564" mass="60144">MPPGTATWTDLQRFLQVRDNLQLATALPADARPLGPVRWDSREVDAGDVFIAKSGLETDGHLYVPDAVAAGAALVLGTEAKAVVEARCAGSGLVLPAYLQVKDSERAFAQASALWFGFPARRLTTVGITGTDGKTTTVGLLTSILDSAHRRSGAGSGGFQAGAVSTLGFVERGRVTDSGFHVTTPDAWNVQAALDRMSGHGCQIAILECTSHGLAQHRTDEIDLNLAGFTNITHEHLDYHGTFEAYVGAKCSMLDLLTDRPDQTAAVIFNADDPISCQAVPDKLDAIGRDGMDTDTYSQRFGTHATWMGLEPEVRPGGMFVRACGPGNRAGALEAALVGEFNISNMLLATALGYRLGCPMSAIEEGIGRYPGTPGRMEPVDVGQEFRAFVDFAHTPGSMEAALSSLRKILTAEARGGRLIATFGCAGLRDRRKRGLMGAAAGRWADHVVITAEDPRTEDLRSICREIEQGIASTTRSADWDVILDRAEALEHAVALARPQDIVVACGKGHEQSMCFGTTEYPWSDRLALRLALERLLGIAVDPRASIYQLPTGQGPESVSNRGS</sequence>
<dbReference type="AlphaFoldDB" id="A0A6B1DYB5"/>
<feature type="domain" description="Mur ligase N-terminal catalytic" evidence="9">
    <location>
        <begin position="38"/>
        <end position="82"/>
    </location>
</feature>
<feature type="binding site" evidence="7">
    <location>
        <position position="210"/>
    </location>
    <ligand>
        <name>UDP-N-acetyl-alpha-D-muramoyl-L-alanyl-D-glutamate</name>
        <dbReference type="ChEBI" id="CHEBI:83900"/>
    </ligand>
</feature>
<keyword evidence="7" id="KW-0460">Magnesium</keyword>
<keyword evidence="5 7" id="KW-0131">Cell cycle</keyword>
<protein>
    <recommendedName>
        <fullName evidence="7">UDP-N-acetylmuramyl-tripeptide synthetase</fullName>
        <ecNumber evidence="7">6.3.2.-</ecNumber>
    </recommendedName>
    <alternativeName>
        <fullName evidence="7">UDP-MurNAc-tripeptide synthetase</fullName>
    </alternativeName>
</protein>
<evidence type="ECO:0000256" key="4">
    <source>
        <dbReference type="ARBA" id="ARBA00022984"/>
    </source>
</evidence>
<dbReference type="Pfam" id="PF01225">
    <property type="entry name" value="Mur_ligase"/>
    <property type="match status" value="1"/>
</dbReference>
<dbReference type="NCBIfam" id="TIGR01085">
    <property type="entry name" value="murE"/>
    <property type="match status" value="1"/>
</dbReference>
<dbReference type="Gene3D" id="3.40.1390.10">
    <property type="entry name" value="MurE/MurF, N-terminal domain"/>
    <property type="match status" value="1"/>
</dbReference>
<organism evidence="12">
    <name type="scientific">Caldilineaceae bacterium SB0662_bin_9</name>
    <dbReference type="NCBI Taxonomy" id="2605258"/>
    <lineage>
        <taxon>Bacteria</taxon>
        <taxon>Bacillati</taxon>
        <taxon>Chloroflexota</taxon>
        <taxon>Caldilineae</taxon>
        <taxon>Caldilineales</taxon>
        <taxon>Caldilineaceae</taxon>
    </lineage>
</organism>
<gene>
    <name evidence="7" type="primary">murE</name>
    <name evidence="12" type="ORF">F4Y08_15400</name>
</gene>
<comment type="PTM">
    <text evidence="7">Carboxylation is probably crucial for Mg(2+) binding and, consequently, for the gamma-phosphate positioning of ATP.</text>
</comment>
<evidence type="ECO:0000256" key="6">
    <source>
        <dbReference type="ARBA" id="ARBA00023316"/>
    </source>
</evidence>
<comment type="caution">
    <text evidence="7">Lacks conserved residue(s) required for the propagation of feature annotation.</text>
</comment>
<feature type="domain" description="Mur ligase C-terminal" evidence="10">
    <location>
        <begin position="375"/>
        <end position="509"/>
    </location>
</feature>
<feature type="binding site" evidence="7">
    <location>
        <position position="216"/>
    </location>
    <ligand>
        <name>UDP-N-acetyl-alpha-D-muramoyl-L-alanyl-D-glutamate</name>
        <dbReference type="ChEBI" id="CHEBI:83900"/>
    </ligand>
</feature>
<evidence type="ECO:0000259" key="11">
    <source>
        <dbReference type="Pfam" id="PF08245"/>
    </source>
</evidence>
<dbReference type="InterPro" id="IPR005761">
    <property type="entry name" value="UDP-N-AcMur-Glu-dNH2Pim_ligase"/>
</dbReference>
<comment type="pathway">
    <text evidence="7 8">Cell wall biogenesis; peptidoglycan biosynthesis.</text>
</comment>
<dbReference type="Gene3D" id="3.90.190.20">
    <property type="entry name" value="Mur ligase, C-terminal domain"/>
    <property type="match status" value="1"/>
</dbReference>
<keyword evidence="6 7" id="KW-0961">Cell wall biogenesis/degradation</keyword>
<feature type="binding site" evidence="7">
    <location>
        <position position="41"/>
    </location>
    <ligand>
        <name>UDP-N-acetyl-alpha-D-muramoyl-L-alanyl-D-glutamate</name>
        <dbReference type="ChEBI" id="CHEBI:83900"/>
    </ligand>
</feature>
<dbReference type="SUPFAM" id="SSF53623">
    <property type="entry name" value="MurD-like peptide ligases, catalytic domain"/>
    <property type="match status" value="1"/>
</dbReference>
<accession>A0A6B1DYB5</accession>
<dbReference type="Gene3D" id="3.40.1190.10">
    <property type="entry name" value="Mur-like, catalytic domain"/>
    <property type="match status" value="1"/>
</dbReference>
<feature type="domain" description="Mur ligase central" evidence="11">
    <location>
        <begin position="128"/>
        <end position="352"/>
    </location>
</feature>
<keyword evidence="4 7" id="KW-0573">Peptidoglycan synthesis</keyword>
<dbReference type="UniPathway" id="UPA00219"/>
<dbReference type="GO" id="GO:0005524">
    <property type="term" value="F:ATP binding"/>
    <property type="evidence" value="ECO:0007669"/>
    <property type="project" value="UniProtKB-UniRule"/>
</dbReference>
<dbReference type="GO" id="GO:0008360">
    <property type="term" value="P:regulation of cell shape"/>
    <property type="evidence" value="ECO:0007669"/>
    <property type="project" value="UniProtKB-KW"/>
</dbReference>
<comment type="function">
    <text evidence="7">Catalyzes the addition of an amino acid to the nucleotide precursor UDP-N-acetylmuramoyl-L-alanyl-D-glutamate (UMAG) in the biosynthesis of bacterial cell-wall peptidoglycan.</text>
</comment>
<keyword evidence="7" id="KW-0963">Cytoplasm</keyword>
<comment type="cofactor">
    <cofactor evidence="7">
        <name>Mg(2+)</name>
        <dbReference type="ChEBI" id="CHEBI:18420"/>
    </cofactor>
</comment>
<dbReference type="HAMAP" id="MF_00208">
    <property type="entry name" value="MurE"/>
    <property type="match status" value="1"/>
</dbReference>
<dbReference type="EC" id="6.3.2.-" evidence="7"/>
<dbReference type="InterPro" id="IPR036615">
    <property type="entry name" value="Mur_ligase_C_dom_sf"/>
</dbReference>
<dbReference type="PANTHER" id="PTHR23135">
    <property type="entry name" value="MUR LIGASE FAMILY MEMBER"/>
    <property type="match status" value="1"/>
</dbReference>
<evidence type="ECO:0000256" key="1">
    <source>
        <dbReference type="ARBA" id="ARBA00005898"/>
    </source>
</evidence>
<evidence type="ECO:0000259" key="10">
    <source>
        <dbReference type="Pfam" id="PF02875"/>
    </source>
</evidence>
<dbReference type="GO" id="GO:0000287">
    <property type="term" value="F:magnesium ion binding"/>
    <property type="evidence" value="ECO:0007669"/>
    <property type="project" value="UniProtKB-UniRule"/>
</dbReference>
<evidence type="ECO:0000256" key="2">
    <source>
        <dbReference type="ARBA" id="ARBA00022618"/>
    </source>
</evidence>